<evidence type="ECO:0000313" key="5">
    <source>
        <dbReference type="EMBL" id="OOQ86175.1"/>
    </source>
</evidence>
<dbReference type="GO" id="GO:0005634">
    <property type="term" value="C:nucleus"/>
    <property type="evidence" value="ECO:0007669"/>
    <property type="project" value="UniProtKB-SubCell"/>
</dbReference>
<dbReference type="AlphaFoldDB" id="A0A1S9RL16"/>
<evidence type="ECO:0000313" key="6">
    <source>
        <dbReference type="Proteomes" id="UP000190744"/>
    </source>
</evidence>
<dbReference type="Pfam" id="PF07491">
    <property type="entry name" value="PPI_Ypi1"/>
    <property type="match status" value="1"/>
</dbReference>
<protein>
    <recommendedName>
        <fullName evidence="3">Type 1 phosphatases regulator</fullName>
    </recommendedName>
</protein>
<dbReference type="EMBL" id="LJBN01000148">
    <property type="protein sequence ID" value="OOQ86175.1"/>
    <property type="molecule type" value="Genomic_DNA"/>
</dbReference>
<accession>A0A1S9RL16</accession>
<dbReference type="GO" id="GO:0004865">
    <property type="term" value="F:protein serine/threonine phosphatase inhibitor activity"/>
    <property type="evidence" value="ECO:0007669"/>
    <property type="project" value="UniProtKB-UniRule"/>
</dbReference>
<keyword evidence="3" id="KW-0539">Nucleus</keyword>
<feature type="region of interest" description="Disordered" evidence="4">
    <location>
        <begin position="1"/>
        <end position="199"/>
    </location>
</feature>
<dbReference type="GO" id="GO:0008157">
    <property type="term" value="F:protein phosphatase 1 binding"/>
    <property type="evidence" value="ECO:0007669"/>
    <property type="project" value="TreeGrafter"/>
</dbReference>
<gene>
    <name evidence="5" type="ORF">PEBR_22274</name>
</gene>
<organism evidence="5 6">
    <name type="scientific">Penicillium brasilianum</name>
    <dbReference type="NCBI Taxonomy" id="104259"/>
    <lineage>
        <taxon>Eukaryota</taxon>
        <taxon>Fungi</taxon>
        <taxon>Dikarya</taxon>
        <taxon>Ascomycota</taxon>
        <taxon>Pezizomycotina</taxon>
        <taxon>Eurotiomycetes</taxon>
        <taxon>Eurotiomycetidae</taxon>
        <taxon>Eurotiales</taxon>
        <taxon>Aspergillaceae</taxon>
        <taxon>Penicillium</taxon>
    </lineage>
</organism>
<evidence type="ECO:0000256" key="4">
    <source>
        <dbReference type="SAM" id="MobiDB-lite"/>
    </source>
</evidence>
<comment type="function">
    <text evidence="1 3">Regulator of type 1 phosphatases which maintains protein phosphatase activity under strict control.</text>
</comment>
<proteinExistence type="inferred from homology"/>
<feature type="compositionally biased region" description="Polar residues" evidence="4">
    <location>
        <begin position="1"/>
        <end position="13"/>
    </location>
</feature>
<comment type="similarity">
    <text evidence="2 3">Belongs to the YPI1 family.</text>
</comment>
<evidence type="ECO:0000256" key="3">
    <source>
        <dbReference type="RuleBase" id="RU367162"/>
    </source>
</evidence>
<dbReference type="PANTHER" id="PTHR20835">
    <property type="entry name" value="E3 UBIQUITIN-PROTEIN LIGASE PPP1R11-RELATED"/>
    <property type="match status" value="1"/>
</dbReference>
<name>A0A1S9RL16_PENBI</name>
<dbReference type="InterPro" id="IPR011107">
    <property type="entry name" value="PPI_Ypi1"/>
</dbReference>
<sequence>MSRTRQPVNLQPQSTTETSSESSTLRLTGTLRLRAEDTPDTTAEPSPARRIRWSEDVVDNEGMGKKSSKGKHPLSPRNPSHPAARTDQPHPSHTVCCIYHKARPVGESSSESESSSSSSESDSESEADNRSHMAHHARHSPARGRRPSGDNQADQSPGGDSATCCSDHHQKVKRRRRKPSPNAYEKMPKPSKNPQPRGT</sequence>
<dbReference type="PANTHER" id="PTHR20835:SF0">
    <property type="entry name" value="E3 UBIQUITIN-PROTEIN LIGASE PPP1R11"/>
    <property type="match status" value="1"/>
</dbReference>
<dbReference type="Proteomes" id="UP000190744">
    <property type="component" value="Unassembled WGS sequence"/>
</dbReference>
<comment type="caution">
    <text evidence="5">The sequence shown here is derived from an EMBL/GenBank/DDBJ whole genome shotgun (WGS) entry which is preliminary data.</text>
</comment>
<reference evidence="6" key="1">
    <citation type="submission" date="2015-09" db="EMBL/GenBank/DDBJ databases">
        <authorList>
            <person name="Fill T.P."/>
            <person name="Baretta J.F."/>
            <person name="de Almeida L.G."/>
            <person name="Rocha M."/>
            <person name="de Souza D.H."/>
            <person name="Malavazi I."/>
            <person name="Cerdeira L.T."/>
            <person name="Hong H."/>
            <person name="Samborskyy M."/>
            <person name="de Vasconcelos A.T."/>
            <person name="Leadlay P."/>
            <person name="Rodrigues-Filho E."/>
        </authorList>
    </citation>
    <scope>NUCLEOTIDE SEQUENCE [LARGE SCALE GENOMIC DNA]</scope>
    <source>
        <strain evidence="6">LaBioMMi 136</strain>
    </source>
</reference>
<evidence type="ECO:0000256" key="2">
    <source>
        <dbReference type="ARBA" id="ARBA00005605"/>
    </source>
</evidence>
<feature type="compositionally biased region" description="Basic residues" evidence="4">
    <location>
        <begin position="132"/>
        <end position="146"/>
    </location>
</feature>
<evidence type="ECO:0000256" key="1">
    <source>
        <dbReference type="ARBA" id="ARBA00003401"/>
    </source>
</evidence>
<feature type="compositionally biased region" description="Low complexity" evidence="4">
    <location>
        <begin position="14"/>
        <end position="32"/>
    </location>
</feature>
<feature type="compositionally biased region" description="Basic residues" evidence="4">
    <location>
        <begin position="170"/>
        <end position="179"/>
    </location>
</feature>
<feature type="compositionally biased region" description="Low complexity" evidence="4">
    <location>
        <begin position="107"/>
        <end position="120"/>
    </location>
</feature>
<comment type="subcellular location">
    <subcellularLocation>
        <location evidence="3">Nucleus</location>
    </subcellularLocation>
</comment>